<accession>A0AAD6UGR8</accession>
<dbReference type="Proteomes" id="UP001222325">
    <property type="component" value="Unassembled WGS sequence"/>
</dbReference>
<dbReference type="EMBL" id="JARJCN010000011">
    <property type="protein sequence ID" value="KAJ7096509.1"/>
    <property type="molecule type" value="Genomic_DNA"/>
</dbReference>
<dbReference type="PANTHER" id="PTHR11552:SF78">
    <property type="entry name" value="GLUCOSE-METHANOL-CHOLINE OXIDOREDUCTASE N-TERMINAL DOMAIN-CONTAINING PROTEIN"/>
    <property type="match status" value="1"/>
</dbReference>
<dbReference type="SUPFAM" id="SSF51905">
    <property type="entry name" value="FAD/NAD(P)-binding domain"/>
    <property type="match status" value="1"/>
</dbReference>
<sequence length="269" mass="28820">MFGYSINFRCNSVLDFFSGIDAGIKLRPTAEDLKELGPAFEARWKTYFEHAPDRPVIWIGPVSAYLGDPTGVPARKYYSVGYYTQYPVSRGSVHISSADNANAAPDFDSGFLSDPINLNSAADLATLKWGYKKSREFARRMAVYRGEHLPGNPTFASGSVALCQDDAKPVDIAAPDIVYTAADDAAIEAYNRAFVQTGWHSLGTCAMKPKTSAGVVDARLNVYGVQGLKVADISIAPGNVGANTYSTALVIGEKAAVLIAEELGISGFT</sequence>
<dbReference type="InterPro" id="IPR007867">
    <property type="entry name" value="GMC_OxRtase_C"/>
</dbReference>
<evidence type="ECO:0000256" key="2">
    <source>
        <dbReference type="ARBA" id="ARBA00010790"/>
    </source>
</evidence>
<evidence type="ECO:0000259" key="3">
    <source>
        <dbReference type="Pfam" id="PF05199"/>
    </source>
</evidence>
<comment type="similarity">
    <text evidence="2">Belongs to the GMC oxidoreductase family.</text>
</comment>
<proteinExistence type="inferred from homology"/>
<protein>
    <submittedName>
        <fullName evidence="4">GMC oxidoreductase-domain-containing protein</fullName>
    </submittedName>
</protein>
<comment type="caution">
    <text evidence="4">The sequence shown here is derived from an EMBL/GenBank/DDBJ whole genome shotgun (WGS) entry which is preliminary data.</text>
</comment>
<dbReference type="Pfam" id="PF05199">
    <property type="entry name" value="GMC_oxred_C"/>
    <property type="match status" value="1"/>
</dbReference>
<feature type="domain" description="Glucose-methanol-choline oxidoreductase C-terminal" evidence="3">
    <location>
        <begin position="87"/>
        <end position="252"/>
    </location>
</feature>
<dbReference type="Gene3D" id="3.30.560.10">
    <property type="entry name" value="Glucose Oxidase, domain 3"/>
    <property type="match status" value="1"/>
</dbReference>
<gene>
    <name evidence="4" type="ORF">B0H15DRAFT_797983</name>
</gene>
<dbReference type="AlphaFoldDB" id="A0AAD6UGR8"/>
<name>A0AAD6UGR8_9AGAR</name>
<dbReference type="InterPro" id="IPR036188">
    <property type="entry name" value="FAD/NAD-bd_sf"/>
</dbReference>
<dbReference type="SUPFAM" id="SSF54373">
    <property type="entry name" value="FAD-linked reductases, C-terminal domain"/>
    <property type="match status" value="1"/>
</dbReference>
<dbReference type="GO" id="GO:0050660">
    <property type="term" value="F:flavin adenine dinucleotide binding"/>
    <property type="evidence" value="ECO:0007669"/>
    <property type="project" value="InterPro"/>
</dbReference>
<evidence type="ECO:0000256" key="1">
    <source>
        <dbReference type="ARBA" id="ARBA00001974"/>
    </source>
</evidence>
<dbReference type="GO" id="GO:0016614">
    <property type="term" value="F:oxidoreductase activity, acting on CH-OH group of donors"/>
    <property type="evidence" value="ECO:0007669"/>
    <property type="project" value="InterPro"/>
</dbReference>
<evidence type="ECO:0000313" key="5">
    <source>
        <dbReference type="Proteomes" id="UP001222325"/>
    </source>
</evidence>
<dbReference type="InterPro" id="IPR012132">
    <property type="entry name" value="GMC_OxRdtase"/>
</dbReference>
<dbReference type="PANTHER" id="PTHR11552">
    <property type="entry name" value="GLUCOSE-METHANOL-CHOLINE GMC OXIDOREDUCTASE"/>
    <property type="match status" value="1"/>
</dbReference>
<keyword evidence="5" id="KW-1185">Reference proteome</keyword>
<evidence type="ECO:0000313" key="4">
    <source>
        <dbReference type="EMBL" id="KAJ7096509.1"/>
    </source>
</evidence>
<comment type="cofactor">
    <cofactor evidence="1">
        <name>FAD</name>
        <dbReference type="ChEBI" id="CHEBI:57692"/>
    </cofactor>
</comment>
<organism evidence="4 5">
    <name type="scientific">Mycena belliarum</name>
    <dbReference type="NCBI Taxonomy" id="1033014"/>
    <lineage>
        <taxon>Eukaryota</taxon>
        <taxon>Fungi</taxon>
        <taxon>Dikarya</taxon>
        <taxon>Basidiomycota</taxon>
        <taxon>Agaricomycotina</taxon>
        <taxon>Agaricomycetes</taxon>
        <taxon>Agaricomycetidae</taxon>
        <taxon>Agaricales</taxon>
        <taxon>Marasmiineae</taxon>
        <taxon>Mycenaceae</taxon>
        <taxon>Mycena</taxon>
    </lineage>
</organism>
<reference evidence="4" key="1">
    <citation type="submission" date="2023-03" db="EMBL/GenBank/DDBJ databases">
        <title>Massive genome expansion in bonnet fungi (Mycena s.s.) driven by repeated elements and novel gene families across ecological guilds.</title>
        <authorList>
            <consortium name="Lawrence Berkeley National Laboratory"/>
            <person name="Harder C.B."/>
            <person name="Miyauchi S."/>
            <person name="Viragh M."/>
            <person name="Kuo A."/>
            <person name="Thoen E."/>
            <person name="Andreopoulos B."/>
            <person name="Lu D."/>
            <person name="Skrede I."/>
            <person name="Drula E."/>
            <person name="Henrissat B."/>
            <person name="Morin E."/>
            <person name="Kohler A."/>
            <person name="Barry K."/>
            <person name="LaButti K."/>
            <person name="Morin E."/>
            <person name="Salamov A."/>
            <person name="Lipzen A."/>
            <person name="Mereny Z."/>
            <person name="Hegedus B."/>
            <person name="Baldrian P."/>
            <person name="Stursova M."/>
            <person name="Weitz H."/>
            <person name="Taylor A."/>
            <person name="Grigoriev I.V."/>
            <person name="Nagy L.G."/>
            <person name="Martin F."/>
            <person name="Kauserud H."/>
        </authorList>
    </citation>
    <scope>NUCLEOTIDE SEQUENCE</scope>
    <source>
        <strain evidence="4">CBHHK173m</strain>
    </source>
</reference>
<dbReference type="Gene3D" id="3.50.50.60">
    <property type="entry name" value="FAD/NAD(P)-binding domain"/>
    <property type="match status" value="1"/>
</dbReference>